<accession>A0A9K3KRM9</accession>
<dbReference type="AlphaFoldDB" id="A0A9K3KRM9"/>
<organism evidence="1 2">
    <name type="scientific">Nitzschia inconspicua</name>
    <dbReference type="NCBI Taxonomy" id="303405"/>
    <lineage>
        <taxon>Eukaryota</taxon>
        <taxon>Sar</taxon>
        <taxon>Stramenopiles</taxon>
        <taxon>Ochrophyta</taxon>
        <taxon>Bacillariophyta</taxon>
        <taxon>Bacillariophyceae</taxon>
        <taxon>Bacillariophycidae</taxon>
        <taxon>Bacillariales</taxon>
        <taxon>Bacillariaceae</taxon>
        <taxon>Nitzschia</taxon>
    </lineage>
</organism>
<dbReference type="EMBL" id="JAGRRH010000020">
    <property type="protein sequence ID" value="KAG7347985.1"/>
    <property type="molecule type" value="Genomic_DNA"/>
</dbReference>
<keyword evidence="2" id="KW-1185">Reference proteome</keyword>
<reference evidence="1" key="1">
    <citation type="journal article" date="2021" name="Sci. Rep.">
        <title>Diploid genomic architecture of Nitzschia inconspicua, an elite biomass production diatom.</title>
        <authorList>
            <person name="Oliver A."/>
            <person name="Podell S."/>
            <person name="Pinowska A."/>
            <person name="Traller J.C."/>
            <person name="Smith S.R."/>
            <person name="McClure R."/>
            <person name="Beliaev A."/>
            <person name="Bohutskyi P."/>
            <person name="Hill E.A."/>
            <person name="Rabines A."/>
            <person name="Zheng H."/>
            <person name="Allen L.Z."/>
            <person name="Kuo A."/>
            <person name="Grigoriev I.V."/>
            <person name="Allen A.E."/>
            <person name="Hazlebeck D."/>
            <person name="Allen E.E."/>
        </authorList>
    </citation>
    <scope>NUCLEOTIDE SEQUENCE</scope>
    <source>
        <strain evidence="1">Hildebrandi</strain>
    </source>
</reference>
<protein>
    <submittedName>
        <fullName evidence="1">Uncharacterized protein</fullName>
    </submittedName>
</protein>
<evidence type="ECO:0000313" key="2">
    <source>
        <dbReference type="Proteomes" id="UP000693970"/>
    </source>
</evidence>
<evidence type="ECO:0000313" key="1">
    <source>
        <dbReference type="EMBL" id="KAG7347985.1"/>
    </source>
</evidence>
<dbReference type="Proteomes" id="UP000693970">
    <property type="component" value="Unassembled WGS sequence"/>
</dbReference>
<sequence>MTPLPYCRTADIYGKRDKDGATFASSNAQRRERRLQFSSCPSPSLPLLYLSTLCTSFFLSSWRSCQWKHVEVARRPDDDKDFEVVSNPHVTADEQCKPNHNIGDNNDDAIHSCSTTNRMNLDVLLEPYYLIRQVVPTQVDTFQTLSHVKIMSVPVPTYHMKQPARLSSLELEFQLVLVKDLTATGKSSIQEVPVDPIRAQDSWFPGYYWTPLVIPTFSGDLEYQHVGWKFTANSEENTSASSSSLTFFYALMIELKDSREQTVATRLAGFKAPGWMAQRIVS</sequence>
<name>A0A9K3KRM9_9STRA</name>
<comment type="caution">
    <text evidence="1">The sequence shown here is derived from an EMBL/GenBank/DDBJ whole genome shotgun (WGS) entry which is preliminary data.</text>
</comment>
<proteinExistence type="predicted"/>
<gene>
    <name evidence="1" type="ORF">IV203_016690</name>
</gene>
<reference evidence="1" key="2">
    <citation type="submission" date="2021-04" db="EMBL/GenBank/DDBJ databases">
        <authorList>
            <person name="Podell S."/>
        </authorList>
    </citation>
    <scope>NUCLEOTIDE SEQUENCE</scope>
    <source>
        <strain evidence="1">Hildebrandi</strain>
    </source>
</reference>
<dbReference type="OrthoDB" id="10498687at2759"/>